<evidence type="ECO:0000256" key="2">
    <source>
        <dbReference type="ARBA" id="ARBA00022695"/>
    </source>
</evidence>
<evidence type="ECO:0000313" key="9">
    <source>
        <dbReference type="EMBL" id="SAM03558.1"/>
    </source>
</evidence>
<organism evidence="9">
    <name type="scientific">Absidia glauca</name>
    <name type="common">Pin mould</name>
    <dbReference type="NCBI Taxonomy" id="4829"/>
    <lineage>
        <taxon>Eukaryota</taxon>
        <taxon>Fungi</taxon>
        <taxon>Fungi incertae sedis</taxon>
        <taxon>Mucoromycota</taxon>
        <taxon>Mucoromycotina</taxon>
        <taxon>Mucoromycetes</taxon>
        <taxon>Mucorales</taxon>
        <taxon>Cunninghamellaceae</taxon>
        <taxon>Absidia</taxon>
    </lineage>
</organism>
<dbReference type="SUPFAM" id="SSF56672">
    <property type="entry name" value="DNA/RNA polymerases"/>
    <property type="match status" value="1"/>
</dbReference>
<dbReference type="InterPro" id="IPR050951">
    <property type="entry name" value="Retrovirus_Pol_polyprotein"/>
</dbReference>
<sequence length="765" mass="86136">MAMSKWEDPLQYVRRFVSDFNDAGVTDSEAYGAILLKSMSANGDLIRQIKTTYASTPVEGRPTLNVNYVARILPQLHMEVADPVRHGNAPAGDGARSRRRNRDDSSRSNKRVRHDSTHGQDHSAGPSRPGPSRSGSSRPGSSRPSGDDGVKKDPKKTGLCRFCGGKWYDGHRCKEYFETKEAKLAYTARMATLKQSNNKGKGKGKEVDHSFRQDFQDISLTDDDDCKSKQVNKKEKEEKQKTESESFIVPIIVESHKIFALIDSGANFSSLSPSFLHNNKIPITHVDGIINLAHNQRTKRIGYTKPLSVQYNRKQLQVEFEAMRMPSDKYQCVIGTDIFAELGLFFIGLATSFDGPPPFTFDDDEHLDVPAPDNSPAGTDKEQALFLDSIRDSMYNNQTINKKSFCTVEESIVHLPTPAGKTCFKRQYPLPDKLMPIVDEAVKKWFEDGTIERARVNNEWNSPLTLAPKKNADGTKSKKRPCLDPRHINSLLPDDKYPLPLIKDIFAQLKDARVFSTLDLKNAFHRFKIAKEDRHKTTFTHRGIQFMFKGCPFGLKPLSSKFQRVTALLLEDMPFATSFIDDIVVFSNTMDDHAIHVKQVINQLTSVNLILNPDKCHFARRSVYLLGFCVSEKGLTLDTRKVTNVQDWPVPQTGNDIEKFLGIINYFRDHIPSVSSLTAPLDQLRKEKKLGSKWDTICQSAFEKLKLIITRTPIIKVPHTDQPFYVATDASNVGIGAVLFQLNDTKVRHLGFFARALSKSELPLG</sequence>
<evidence type="ECO:0000259" key="8">
    <source>
        <dbReference type="Pfam" id="PF17919"/>
    </source>
</evidence>
<keyword evidence="3" id="KW-0540">Nuclease</keyword>
<dbReference type="PANTHER" id="PTHR37984">
    <property type="entry name" value="PROTEIN CBG26694"/>
    <property type="match status" value="1"/>
</dbReference>
<feature type="compositionally biased region" description="Basic and acidic residues" evidence="6">
    <location>
        <begin position="145"/>
        <end position="155"/>
    </location>
</feature>
<dbReference type="GO" id="GO:0004519">
    <property type="term" value="F:endonuclease activity"/>
    <property type="evidence" value="ECO:0007669"/>
    <property type="project" value="UniProtKB-KW"/>
</dbReference>
<dbReference type="AlphaFoldDB" id="A0A168Q585"/>
<dbReference type="CDD" id="cd00303">
    <property type="entry name" value="retropepsin_like"/>
    <property type="match status" value="1"/>
</dbReference>
<keyword evidence="4" id="KW-0255">Endonuclease</keyword>
<dbReference type="InterPro" id="IPR000477">
    <property type="entry name" value="RT_dom"/>
</dbReference>
<dbReference type="InterPro" id="IPR041577">
    <property type="entry name" value="RT_RNaseH_2"/>
</dbReference>
<reference evidence="9" key="1">
    <citation type="submission" date="2016-04" db="EMBL/GenBank/DDBJ databases">
        <authorList>
            <person name="Evans L.H."/>
            <person name="Alamgir A."/>
            <person name="Owens N."/>
            <person name="Weber N.D."/>
            <person name="Virtaneva K."/>
            <person name="Barbian K."/>
            <person name="Babar A."/>
            <person name="Rosenke K."/>
        </authorList>
    </citation>
    <scope>NUCLEOTIDE SEQUENCE [LARGE SCALE GENOMIC DNA]</scope>
    <source>
        <strain evidence="9">CBS 101.48</strain>
    </source>
</reference>
<evidence type="ECO:0000256" key="6">
    <source>
        <dbReference type="SAM" id="MobiDB-lite"/>
    </source>
</evidence>
<dbReference type="GO" id="GO:0016779">
    <property type="term" value="F:nucleotidyltransferase activity"/>
    <property type="evidence" value="ECO:0007669"/>
    <property type="project" value="UniProtKB-KW"/>
</dbReference>
<dbReference type="FunFam" id="3.30.70.270:FF:000020">
    <property type="entry name" value="Transposon Tf2-6 polyprotein-like Protein"/>
    <property type="match status" value="1"/>
</dbReference>
<dbReference type="Pfam" id="PF17919">
    <property type="entry name" value="RT_RNaseH_2"/>
    <property type="match status" value="1"/>
</dbReference>
<evidence type="ECO:0000259" key="7">
    <source>
        <dbReference type="Pfam" id="PF00078"/>
    </source>
</evidence>
<dbReference type="Gene3D" id="3.30.70.270">
    <property type="match status" value="2"/>
</dbReference>
<evidence type="ECO:0000256" key="1">
    <source>
        <dbReference type="ARBA" id="ARBA00022679"/>
    </source>
</evidence>
<keyword evidence="10" id="KW-1185">Reference proteome</keyword>
<feature type="compositionally biased region" description="Low complexity" evidence="6">
    <location>
        <begin position="125"/>
        <end position="144"/>
    </location>
</feature>
<evidence type="ECO:0000256" key="4">
    <source>
        <dbReference type="ARBA" id="ARBA00022759"/>
    </source>
</evidence>
<keyword evidence="4" id="KW-0378">Hydrolase</keyword>
<dbReference type="Pfam" id="PF00078">
    <property type="entry name" value="RVT_1"/>
    <property type="match status" value="1"/>
</dbReference>
<dbReference type="InterPro" id="IPR043128">
    <property type="entry name" value="Rev_trsase/Diguanyl_cyclase"/>
</dbReference>
<dbReference type="InterPro" id="IPR021109">
    <property type="entry name" value="Peptidase_aspartic_dom_sf"/>
</dbReference>
<protein>
    <recommendedName>
        <fullName evidence="11">Reverse transcriptase domain-containing protein</fullName>
    </recommendedName>
</protein>
<dbReference type="EMBL" id="LT554210">
    <property type="protein sequence ID" value="SAM03558.1"/>
    <property type="molecule type" value="Genomic_DNA"/>
</dbReference>
<keyword evidence="5" id="KW-0511">Multifunctional enzyme</keyword>
<dbReference type="Gene3D" id="3.10.10.10">
    <property type="entry name" value="HIV Type 1 Reverse Transcriptase, subunit A, domain 1"/>
    <property type="match status" value="1"/>
</dbReference>
<dbReference type="SUPFAM" id="SSF50630">
    <property type="entry name" value="Acid proteases"/>
    <property type="match status" value="1"/>
</dbReference>
<feature type="domain" description="Reverse transcriptase" evidence="7">
    <location>
        <begin position="468"/>
        <end position="628"/>
    </location>
</feature>
<feature type="domain" description="Reverse transcriptase/retrotransposon-derived protein RNase H-like" evidence="8">
    <location>
        <begin position="694"/>
        <end position="761"/>
    </location>
</feature>
<dbReference type="InterPro" id="IPR043502">
    <property type="entry name" value="DNA/RNA_pol_sf"/>
</dbReference>
<evidence type="ECO:0000256" key="3">
    <source>
        <dbReference type="ARBA" id="ARBA00022722"/>
    </source>
</evidence>
<dbReference type="OrthoDB" id="4358334at2759"/>
<dbReference type="Proteomes" id="UP000078561">
    <property type="component" value="Unassembled WGS sequence"/>
</dbReference>
<evidence type="ECO:0000256" key="5">
    <source>
        <dbReference type="ARBA" id="ARBA00023268"/>
    </source>
</evidence>
<gene>
    <name evidence="9" type="primary">ABSGL_09400.1 scaffold 11253</name>
</gene>
<dbReference type="InParanoid" id="A0A168Q585"/>
<dbReference type="CDD" id="cd01647">
    <property type="entry name" value="RT_LTR"/>
    <property type="match status" value="1"/>
</dbReference>
<evidence type="ECO:0008006" key="11">
    <source>
        <dbReference type="Google" id="ProtNLM"/>
    </source>
</evidence>
<accession>A0A168Q585</accession>
<keyword evidence="2" id="KW-0548">Nucleotidyltransferase</keyword>
<dbReference type="Gene3D" id="2.40.70.10">
    <property type="entry name" value="Acid Proteases"/>
    <property type="match status" value="1"/>
</dbReference>
<feature type="region of interest" description="Disordered" evidence="6">
    <location>
        <begin position="81"/>
        <end position="155"/>
    </location>
</feature>
<proteinExistence type="predicted"/>
<name>A0A168Q585_ABSGL</name>
<dbReference type="PANTHER" id="PTHR37984:SF5">
    <property type="entry name" value="PROTEIN NYNRIN-LIKE"/>
    <property type="match status" value="1"/>
</dbReference>
<keyword evidence="1" id="KW-0808">Transferase</keyword>
<evidence type="ECO:0000313" key="10">
    <source>
        <dbReference type="Proteomes" id="UP000078561"/>
    </source>
</evidence>
<dbReference type="STRING" id="4829.A0A168Q585"/>